<keyword evidence="6" id="KW-0564">Palmitate</keyword>
<evidence type="ECO:0000256" key="6">
    <source>
        <dbReference type="ARBA" id="ARBA00023139"/>
    </source>
</evidence>
<accession>A0ABQ6GJT7</accession>
<feature type="signal peptide" evidence="8">
    <location>
        <begin position="1"/>
        <end position="24"/>
    </location>
</feature>
<dbReference type="RefSeq" id="WP_284241253.1">
    <property type="nucleotide sequence ID" value="NZ_BSSQ01000019.1"/>
</dbReference>
<keyword evidence="12" id="KW-1185">Reference proteome</keyword>
<dbReference type="Proteomes" id="UP001157114">
    <property type="component" value="Unassembled WGS sequence"/>
</dbReference>
<feature type="domain" description="Spore germination GerAC-like C-terminal" evidence="9">
    <location>
        <begin position="227"/>
        <end position="390"/>
    </location>
</feature>
<dbReference type="PROSITE" id="PS51257">
    <property type="entry name" value="PROKAR_LIPOPROTEIN"/>
    <property type="match status" value="1"/>
</dbReference>
<protein>
    <recommendedName>
        <fullName evidence="13">Ger(X)C family spore germination protein</fullName>
    </recommendedName>
</protein>
<proteinExistence type="inferred from homology"/>
<name>A0ABQ6GJT7_9BACL</name>
<dbReference type="InterPro" id="IPR057336">
    <property type="entry name" value="GerAC_N"/>
</dbReference>
<dbReference type="InterPro" id="IPR038501">
    <property type="entry name" value="Spore_GerAC_C_sf"/>
</dbReference>
<evidence type="ECO:0000256" key="8">
    <source>
        <dbReference type="SAM" id="SignalP"/>
    </source>
</evidence>
<dbReference type="PANTHER" id="PTHR35789">
    <property type="entry name" value="SPORE GERMINATION PROTEIN B3"/>
    <property type="match status" value="1"/>
</dbReference>
<comment type="similarity">
    <text evidence="2">Belongs to the GerABKC lipoprotein family.</text>
</comment>
<dbReference type="NCBIfam" id="TIGR02887">
    <property type="entry name" value="spore_ger_x_C"/>
    <property type="match status" value="1"/>
</dbReference>
<keyword evidence="3" id="KW-0309">Germination</keyword>
<comment type="caution">
    <text evidence="11">The sequence shown here is derived from an EMBL/GenBank/DDBJ whole genome shotgun (WGS) entry which is preliminary data.</text>
</comment>
<keyword evidence="5" id="KW-0472">Membrane</keyword>
<evidence type="ECO:0000256" key="3">
    <source>
        <dbReference type="ARBA" id="ARBA00022544"/>
    </source>
</evidence>
<dbReference type="Pfam" id="PF25198">
    <property type="entry name" value="Spore_GerAC_N"/>
    <property type="match status" value="1"/>
</dbReference>
<evidence type="ECO:0008006" key="13">
    <source>
        <dbReference type="Google" id="ProtNLM"/>
    </source>
</evidence>
<evidence type="ECO:0000256" key="4">
    <source>
        <dbReference type="ARBA" id="ARBA00022729"/>
    </source>
</evidence>
<gene>
    <name evidence="11" type="ORF">MU1_48240</name>
</gene>
<evidence type="ECO:0000256" key="1">
    <source>
        <dbReference type="ARBA" id="ARBA00004635"/>
    </source>
</evidence>
<dbReference type="InterPro" id="IPR008844">
    <property type="entry name" value="Spore_GerAC-like"/>
</dbReference>
<keyword evidence="4 8" id="KW-0732">Signal</keyword>
<comment type="subcellular location">
    <subcellularLocation>
        <location evidence="1">Membrane</location>
        <topology evidence="1">Lipid-anchor</topology>
    </subcellularLocation>
</comment>
<keyword evidence="7" id="KW-0449">Lipoprotein</keyword>
<dbReference type="EMBL" id="BSSQ01000019">
    <property type="protein sequence ID" value="GLX70478.1"/>
    <property type="molecule type" value="Genomic_DNA"/>
</dbReference>
<feature type="chain" id="PRO_5046658905" description="Ger(X)C family spore germination protein" evidence="8">
    <location>
        <begin position="25"/>
        <end position="405"/>
    </location>
</feature>
<evidence type="ECO:0000256" key="5">
    <source>
        <dbReference type="ARBA" id="ARBA00023136"/>
    </source>
</evidence>
<dbReference type="InterPro" id="IPR046953">
    <property type="entry name" value="Spore_GerAC-like_C"/>
</dbReference>
<dbReference type="Pfam" id="PF05504">
    <property type="entry name" value="Spore_GerAC"/>
    <property type="match status" value="1"/>
</dbReference>
<evidence type="ECO:0000259" key="9">
    <source>
        <dbReference type="Pfam" id="PF05504"/>
    </source>
</evidence>
<feature type="domain" description="Spore germination protein N-terminal" evidence="10">
    <location>
        <begin position="25"/>
        <end position="200"/>
    </location>
</feature>
<evidence type="ECO:0000313" key="12">
    <source>
        <dbReference type="Proteomes" id="UP001157114"/>
    </source>
</evidence>
<evidence type="ECO:0000256" key="7">
    <source>
        <dbReference type="ARBA" id="ARBA00023288"/>
    </source>
</evidence>
<dbReference type="PANTHER" id="PTHR35789:SF1">
    <property type="entry name" value="SPORE GERMINATION PROTEIN B3"/>
    <property type="match status" value="1"/>
</dbReference>
<sequence length="405" mass="45856">MNTSKRLIAGMVCMLVIMLLSGCADRVEPGELLVVTAVGVTKGEKGRYHFYFEGINPSEFTETKRQNISNSFVFDNEADALSGAIAIISQEIPLKPEFSHMQLIAIDKQLLEKGDYDYLDFADRFDQIRNTLTLVAVNGDELGHIFATTTPSLTIPSFGILRQLNELHNSVGGNYPTSLLQFMKNLTESGHNPTLPYVQIQNPDKKAESIDYAKQLNKQTKINLKSIAVFKEEKLVGELKNLQARDAVVLQGLGRNTLYNYNCGPNKFVSIALQFASVNKKVTYKQDKPVLKVYMHAAGTINSIQCANYFNGKSEDYNRINKEIDKSIKQDLMETLTTVQQKYKSDIFGFGEALRISNYKKFKQVKDRWDEEFSRAEVEVEVKINVQRSGIRGEPFTNRIKNKKY</sequence>
<organism evidence="11 12">
    <name type="scientific">Paenibacillus glycanilyticus</name>
    <dbReference type="NCBI Taxonomy" id="126569"/>
    <lineage>
        <taxon>Bacteria</taxon>
        <taxon>Bacillati</taxon>
        <taxon>Bacillota</taxon>
        <taxon>Bacilli</taxon>
        <taxon>Bacillales</taxon>
        <taxon>Paenibacillaceae</taxon>
        <taxon>Paenibacillus</taxon>
    </lineage>
</organism>
<reference evidence="11 12" key="1">
    <citation type="submission" date="2023-03" db="EMBL/GenBank/DDBJ databases">
        <title>Draft genome sequence of the bacteria which degrade cell wall of Tricholomamatutake.</title>
        <authorList>
            <person name="Konishi Y."/>
            <person name="Fukuta Y."/>
            <person name="Shirasaka N."/>
        </authorList>
    </citation>
    <scope>NUCLEOTIDE SEQUENCE [LARGE SCALE GENOMIC DNA]</scope>
    <source>
        <strain evidence="12">mu1</strain>
    </source>
</reference>
<dbReference type="Gene3D" id="3.30.300.210">
    <property type="entry name" value="Nutrient germinant receptor protein C, domain 3"/>
    <property type="match status" value="1"/>
</dbReference>
<evidence type="ECO:0000313" key="11">
    <source>
        <dbReference type="EMBL" id="GLX70478.1"/>
    </source>
</evidence>
<evidence type="ECO:0000259" key="10">
    <source>
        <dbReference type="Pfam" id="PF25198"/>
    </source>
</evidence>
<evidence type="ECO:0000256" key="2">
    <source>
        <dbReference type="ARBA" id="ARBA00007886"/>
    </source>
</evidence>